<feature type="binding site" evidence="6">
    <location>
        <begin position="309"/>
        <end position="311"/>
    </location>
    <ligand>
        <name>GTP</name>
        <dbReference type="ChEBI" id="CHEBI:37565"/>
    </ligand>
</feature>
<dbReference type="InterPro" id="IPR006074">
    <property type="entry name" value="GTP1-OBG_CS"/>
</dbReference>
<dbReference type="CDD" id="cd01898">
    <property type="entry name" value="Obg"/>
    <property type="match status" value="1"/>
</dbReference>
<dbReference type="PANTHER" id="PTHR11702:SF31">
    <property type="entry name" value="MITOCHONDRIAL RIBOSOME-ASSOCIATED GTPASE 2"/>
    <property type="match status" value="1"/>
</dbReference>
<evidence type="ECO:0000313" key="11">
    <source>
        <dbReference type="Proteomes" id="UP001501352"/>
    </source>
</evidence>
<evidence type="ECO:0000256" key="6">
    <source>
        <dbReference type="HAMAP-Rule" id="MF_01454"/>
    </source>
</evidence>
<dbReference type="InterPro" id="IPR036726">
    <property type="entry name" value="GTP1_OBG_dom_sf"/>
</dbReference>
<evidence type="ECO:0000256" key="7">
    <source>
        <dbReference type="SAM" id="MobiDB-lite"/>
    </source>
</evidence>
<feature type="binding site" evidence="6">
    <location>
        <begin position="166"/>
        <end position="173"/>
    </location>
    <ligand>
        <name>GTP</name>
        <dbReference type="ChEBI" id="CHEBI:37565"/>
    </ligand>
</feature>
<organism evidence="10 11">
    <name type="scientific">Brevundimonas kwangchunensis</name>
    <dbReference type="NCBI Taxonomy" id="322163"/>
    <lineage>
        <taxon>Bacteria</taxon>
        <taxon>Pseudomonadati</taxon>
        <taxon>Pseudomonadota</taxon>
        <taxon>Alphaproteobacteria</taxon>
        <taxon>Caulobacterales</taxon>
        <taxon>Caulobacteraceae</taxon>
        <taxon>Brevundimonas</taxon>
    </lineage>
</organism>
<dbReference type="NCBIfam" id="NF008956">
    <property type="entry name" value="PRK12299.1"/>
    <property type="match status" value="1"/>
</dbReference>
<dbReference type="InterPro" id="IPR027417">
    <property type="entry name" value="P-loop_NTPase"/>
</dbReference>
<comment type="function">
    <text evidence="6">An essential GTPase which binds GTP, GDP and possibly (p)ppGpp with moderate affinity, with high nucleotide exchange rates and a fairly low GTP hydrolysis rate. Plays a role in control of the cell cycle, stress response, ribosome biogenesis and in those bacteria that undergo differentiation, in morphogenesis control.</text>
</comment>
<dbReference type="PIRSF" id="PIRSF002401">
    <property type="entry name" value="GTP_bd_Obg/CgtA"/>
    <property type="match status" value="1"/>
</dbReference>
<name>A0ABN1GPX4_9CAUL</name>
<gene>
    <name evidence="10" type="primary">obgE</name>
    <name evidence="6" type="synonym">obg</name>
    <name evidence="10" type="ORF">GCM10009422_09060</name>
</gene>
<feature type="domain" description="OBG-type G" evidence="8">
    <location>
        <begin position="160"/>
        <end position="328"/>
    </location>
</feature>
<protein>
    <recommendedName>
        <fullName evidence="6">GTPase Obg</fullName>
        <ecNumber evidence="6">3.6.5.-</ecNumber>
    </recommendedName>
    <alternativeName>
        <fullName evidence="6">GTP-binding protein Obg</fullName>
    </alternativeName>
</protein>
<feature type="binding site" evidence="6">
    <location>
        <position position="173"/>
    </location>
    <ligand>
        <name>Mg(2+)</name>
        <dbReference type="ChEBI" id="CHEBI:18420"/>
    </ligand>
</feature>
<evidence type="ECO:0000256" key="4">
    <source>
        <dbReference type="ARBA" id="ARBA00022842"/>
    </source>
</evidence>
<evidence type="ECO:0000313" key="10">
    <source>
        <dbReference type="EMBL" id="GAA0616094.1"/>
    </source>
</evidence>
<keyword evidence="3 6" id="KW-0378">Hydrolase</keyword>
<dbReference type="Pfam" id="PF01018">
    <property type="entry name" value="GTP1_OBG"/>
    <property type="match status" value="1"/>
</dbReference>
<comment type="subunit">
    <text evidence="6">Monomer.</text>
</comment>
<dbReference type="EC" id="3.6.5.-" evidence="6"/>
<dbReference type="InterPro" id="IPR031167">
    <property type="entry name" value="G_OBG"/>
</dbReference>
<keyword evidence="11" id="KW-1185">Reference proteome</keyword>
<dbReference type="SUPFAM" id="SSF82051">
    <property type="entry name" value="Obg GTP-binding protein N-terminal domain"/>
    <property type="match status" value="1"/>
</dbReference>
<keyword evidence="5 6" id="KW-0342">GTP-binding</keyword>
<dbReference type="InterPro" id="IPR006169">
    <property type="entry name" value="GTP1_OBG_dom"/>
</dbReference>
<dbReference type="InterPro" id="IPR006073">
    <property type="entry name" value="GTP-bd"/>
</dbReference>
<evidence type="ECO:0000256" key="2">
    <source>
        <dbReference type="ARBA" id="ARBA00022741"/>
    </source>
</evidence>
<dbReference type="Gene3D" id="2.70.210.12">
    <property type="entry name" value="GTP1/OBG domain"/>
    <property type="match status" value="1"/>
</dbReference>
<evidence type="ECO:0000256" key="5">
    <source>
        <dbReference type="ARBA" id="ARBA00023134"/>
    </source>
</evidence>
<dbReference type="HAMAP" id="MF_01454">
    <property type="entry name" value="GTPase_Obg"/>
    <property type="match status" value="1"/>
</dbReference>
<sequence>MKFLDQAKIYIRSGNGGGGSVSFRREKFIPNGGPDGGDGGKGGDVWITAMDGLNTLIDYRYQQHFKAQTGHHGQGRQMHGGKGEDIILKVPVGTQVLDEDKETVLLDMDRAGMTELLLRGGNGGWGNTRFKGPQNQAPTYANPGQEGQERWIWLRLKLIADIGLAGLPNAGKSTFLSAASAAKPKIADYPFTTLTPNLGMVDLSPSERFVIADIPGLIEGASEGAGLGTRFLGHVERSASLIHLIDGTQEDVVEAYRIIRGELDAYGEGLSDKTEILALNKIDALSPEEREEKAAALAEAAGRRPMLVSGVSGEGVTELLRAAWNEVRKTRGELSPFEQSDDDDGVETPGGWQP</sequence>
<comment type="cofactor">
    <cofactor evidence="6">
        <name>Mg(2+)</name>
        <dbReference type="ChEBI" id="CHEBI:18420"/>
    </cofactor>
</comment>
<keyword evidence="6" id="KW-0963">Cytoplasm</keyword>
<dbReference type="Proteomes" id="UP001501352">
    <property type="component" value="Unassembled WGS sequence"/>
</dbReference>
<dbReference type="PROSITE" id="PS51883">
    <property type="entry name" value="OBG"/>
    <property type="match status" value="1"/>
</dbReference>
<keyword evidence="2 6" id="KW-0547">Nucleotide-binding</keyword>
<dbReference type="PROSITE" id="PS00905">
    <property type="entry name" value="GTP1_OBG"/>
    <property type="match status" value="1"/>
</dbReference>
<dbReference type="PANTHER" id="PTHR11702">
    <property type="entry name" value="DEVELOPMENTALLY REGULATED GTP-BINDING PROTEIN-RELATED"/>
    <property type="match status" value="1"/>
</dbReference>
<evidence type="ECO:0000259" key="8">
    <source>
        <dbReference type="PROSITE" id="PS51710"/>
    </source>
</evidence>
<feature type="domain" description="Obg" evidence="9">
    <location>
        <begin position="1"/>
        <end position="159"/>
    </location>
</feature>
<evidence type="ECO:0000256" key="1">
    <source>
        <dbReference type="ARBA" id="ARBA00007699"/>
    </source>
</evidence>
<comment type="similarity">
    <text evidence="1 6">Belongs to the TRAFAC class OBG-HflX-like GTPase superfamily. OBG GTPase family.</text>
</comment>
<dbReference type="PROSITE" id="PS51710">
    <property type="entry name" value="G_OBG"/>
    <property type="match status" value="1"/>
</dbReference>
<dbReference type="RefSeq" id="WP_343791036.1">
    <property type="nucleotide sequence ID" value="NZ_BAAAGA010000001.1"/>
</dbReference>
<comment type="subcellular location">
    <subcellularLocation>
        <location evidence="6">Cytoplasm</location>
    </subcellularLocation>
</comment>
<dbReference type="InterPro" id="IPR045086">
    <property type="entry name" value="OBG_GTPase"/>
</dbReference>
<accession>A0ABN1GPX4</accession>
<evidence type="ECO:0000259" key="9">
    <source>
        <dbReference type="PROSITE" id="PS51883"/>
    </source>
</evidence>
<feature type="region of interest" description="Disordered" evidence="7">
    <location>
        <begin position="331"/>
        <end position="354"/>
    </location>
</feature>
<dbReference type="SUPFAM" id="SSF52540">
    <property type="entry name" value="P-loop containing nucleoside triphosphate hydrolases"/>
    <property type="match status" value="1"/>
</dbReference>
<dbReference type="NCBIfam" id="NF008955">
    <property type="entry name" value="PRK12297.1"/>
    <property type="match status" value="1"/>
</dbReference>
<feature type="binding site" evidence="6">
    <location>
        <begin position="280"/>
        <end position="283"/>
    </location>
    <ligand>
        <name>GTP</name>
        <dbReference type="ChEBI" id="CHEBI:37565"/>
    </ligand>
</feature>
<dbReference type="NCBIfam" id="TIGR02729">
    <property type="entry name" value="Obg_CgtA"/>
    <property type="match status" value="1"/>
</dbReference>
<feature type="binding site" evidence="6">
    <location>
        <begin position="213"/>
        <end position="216"/>
    </location>
    <ligand>
        <name>GTP</name>
        <dbReference type="ChEBI" id="CHEBI:37565"/>
    </ligand>
</feature>
<feature type="binding site" evidence="6">
    <location>
        <begin position="191"/>
        <end position="195"/>
    </location>
    <ligand>
        <name>GTP</name>
        <dbReference type="ChEBI" id="CHEBI:37565"/>
    </ligand>
</feature>
<comment type="caution">
    <text evidence="10">The sequence shown here is derived from an EMBL/GenBank/DDBJ whole genome shotgun (WGS) entry which is preliminary data.</text>
</comment>
<feature type="binding site" evidence="6">
    <location>
        <position position="193"/>
    </location>
    <ligand>
        <name>Mg(2+)</name>
        <dbReference type="ChEBI" id="CHEBI:18420"/>
    </ligand>
</feature>
<dbReference type="InterPro" id="IPR014100">
    <property type="entry name" value="GTP-bd_Obg/CgtA"/>
</dbReference>
<dbReference type="PRINTS" id="PR00326">
    <property type="entry name" value="GTP1OBG"/>
</dbReference>
<dbReference type="Gene3D" id="3.40.50.300">
    <property type="entry name" value="P-loop containing nucleotide triphosphate hydrolases"/>
    <property type="match status" value="1"/>
</dbReference>
<proteinExistence type="inferred from homology"/>
<evidence type="ECO:0000256" key="3">
    <source>
        <dbReference type="ARBA" id="ARBA00022801"/>
    </source>
</evidence>
<keyword evidence="4 6" id="KW-0460">Magnesium</keyword>
<dbReference type="Pfam" id="PF01926">
    <property type="entry name" value="MMR_HSR1"/>
    <property type="match status" value="1"/>
</dbReference>
<reference evidence="10 11" key="1">
    <citation type="journal article" date="2019" name="Int. J. Syst. Evol. Microbiol.">
        <title>The Global Catalogue of Microorganisms (GCM) 10K type strain sequencing project: providing services to taxonomists for standard genome sequencing and annotation.</title>
        <authorList>
            <consortium name="The Broad Institute Genomics Platform"/>
            <consortium name="The Broad Institute Genome Sequencing Center for Infectious Disease"/>
            <person name="Wu L."/>
            <person name="Ma J."/>
        </authorList>
    </citation>
    <scope>NUCLEOTIDE SEQUENCE [LARGE SCALE GENOMIC DNA]</scope>
    <source>
        <strain evidence="10 11">JCM 12928</strain>
    </source>
</reference>
<keyword evidence="6" id="KW-0479">Metal-binding</keyword>
<dbReference type="EMBL" id="BAAAGA010000001">
    <property type="protein sequence ID" value="GAA0616094.1"/>
    <property type="molecule type" value="Genomic_DNA"/>
</dbReference>